<dbReference type="InterPro" id="IPR051178">
    <property type="entry name" value="TfdA_dioxygenase"/>
</dbReference>
<dbReference type="GO" id="GO:0046872">
    <property type="term" value="F:metal ion binding"/>
    <property type="evidence" value="ECO:0007669"/>
    <property type="project" value="UniProtKB-KW"/>
</dbReference>
<dbReference type="EMBL" id="ML122256">
    <property type="protein sequence ID" value="RPD63284.1"/>
    <property type="molecule type" value="Genomic_DNA"/>
</dbReference>
<dbReference type="STRING" id="1328759.A0A5C2SJ28"/>
<evidence type="ECO:0000259" key="7">
    <source>
        <dbReference type="Pfam" id="PF02668"/>
    </source>
</evidence>
<evidence type="ECO:0000313" key="9">
    <source>
        <dbReference type="Proteomes" id="UP000313359"/>
    </source>
</evidence>
<evidence type="ECO:0000256" key="6">
    <source>
        <dbReference type="ARBA" id="ARBA00023004"/>
    </source>
</evidence>
<dbReference type="PANTHER" id="PTHR43779">
    <property type="entry name" value="DIOXYGENASE RV0097-RELATED"/>
    <property type="match status" value="1"/>
</dbReference>
<accession>A0A5C2SJ28</accession>
<dbReference type="AlphaFoldDB" id="A0A5C2SJ28"/>
<dbReference type="InterPro" id="IPR042098">
    <property type="entry name" value="TauD-like_sf"/>
</dbReference>
<evidence type="ECO:0000313" key="8">
    <source>
        <dbReference type="EMBL" id="RPD63284.1"/>
    </source>
</evidence>
<evidence type="ECO:0000256" key="5">
    <source>
        <dbReference type="ARBA" id="ARBA00023002"/>
    </source>
</evidence>
<dbReference type="PANTHER" id="PTHR43779:SF2">
    <property type="entry name" value="ALPHA-KETOGLUTARATE-DEPENDENT XANTHINE DIOXYGENASE XAN1"/>
    <property type="match status" value="1"/>
</dbReference>
<dbReference type="OrthoDB" id="93019at2759"/>
<keyword evidence="3" id="KW-0479">Metal-binding</keyword>
<keyword evidence="4" id="KW-0223">Dioxygenase</keyword>
<evidence type="ECO:0000256" key="1">
    <source>
        <dbReference type="ARBA" id="ARBA00001954"/>
    </source>
</evidence>
<comment type="cofactor">
    <cofactor evidence="1">
        <name>Fe(2+)</name>
        <dbReference type="ChEBI" id="CHEBI:29033"/>
    </cofactor>
</comment>
<keyword evidence="9" id="KW-1185">Reference proteome</keyword>
<dbReference type="Gene3D" id="3.60.130.10">
    <property type="entry name" value="Clavaminate synthase-like"/>
    <property type="match status" value="1"/>
</dbReference>
<evidence type="ECO:0000256" key="2">
    <source>
        <dbReference type="ARBA" id="ARBA00005896"/>
    </source>
</evidence>
<dbReference type="Pfam" id="PF02668">
    <property type="entry name" value="TauD"/>
    <property type="match status" value="1"/>
</dbReference>
<name>A0A5C2SJ28_9APHY</name>
<reference evidence="8" key="1">
    <citation type="journal article" date="2018" name="Genome Biol. Evol.">
        <title>Genomics and development of Lentinus tigrinus, a white-rot wood-decaying mushroom with dimorphic fruiting bodies.</title>
        <authorList>
            <person name="Wu B."/>
            <person name="Xu Z."/>
            <person name="Knudson A."/>
            <person name="Carlson A."/>
            <person name="Chen N."/>
            <person name="Kovaka S."/>
            <person name="LaButti K."/>
            <person name="Lipzen A."/>
            <person name="Pennachio C."/>
            <person name="Riley R."/>
            <person name="Schakwitz W."/>
            <person name="Umezawa K."/>
            <person name="Ohm R.A."/>
            <person name="Grigoriev I.V."/>
            <person name="Nagy L.G."/>
            <person name="Gibbons J."/>
            <person name="Hibbett D."/>
        </authorList>
    </citation>
    <scope>NUCLEOTIDE SEQUENCE [LARGE SCALE GENOMIC DNA]</scope>
    <source>
        <strain evidence="8">ALCF2SS1-6</strain>
    </source>
</reference>
<comment type="similarity">
    <text evidence="2">Belongs to the TfdA dioxygenase family.</text>
</comment>
<sequence>MAIELVPLPLPQTADAEKFKDFGREVKGVHPGNMSKAEREEIHDLLYKYGALLFRNVDLTPEQQYALTKEFDPSSENYGHGNNKTQADAKSILHPDLKTIPRVPQVQLIGNGTVYNHEGLAEAVLKHPSHTTFHKTRVSEEDTEKGITRFYRWHIDAALYNLKPPLVTTLYAKIVPQGPRQTVRYDDGTGDELEVPLGTTAFVSGKTMFDILPPQLKSVAVRGRVKYSPHPYVWMAPAHALPTGLGIMSEGLEMPDDELPPWEEKLVKVYPILWKNPVTDELHFQVHPCGVKELFIDPLPEGANREGAMFPDGAHLTDLKQVRDLLYKMQRPAIAPSLVYPHDWHENDLMLFHNRGLLHSVVGAFRPDQVRAFHQCNLAASSEPVGPSLEDVRKYA</sequence>
<dbReference type="SUPFAM" id="SSF51197">
    <property type="entry name" value="Clavaminate synthase-like"/>
    <property type="match status" value="1"/>
</dbReference>
<evidence type="ECO:0000256" key="3">
    <source>
        <dbReference type="ARBA" id="ARBA00022723"/>
    </source>
</evidence>
<organism evidence="8 9">
    <name type="scientific">Lentinus tigrinus ALCF2SS1-6</name>
    <dbReference type="NCBI Taxonomy" id="1328759"/>
    <lineage>
        <taxon>Eukaryota</taxon>
        <taxon>Fungi</taxon>
        <taxon>Dikarya</taxon>
        <taxon>Basidiomycota</taxon>
        <taxon>Agaricomycotina</taxon>
        <taxon>Agaricomycetes</taxon>
        <taxon>Polyporales</taxon>
        <taxon>Polyporaceae</taxon>
        <taxon>Lentinus</taxon>
    </lineage>
</organism>
<dbReference type="InterPro" id="IPR003819">
    <property type="entry name" value="TauD/TfdA-like"/>
</dbReference>
<protein>
    <submittedName>
        <fullName evidence="8">Clavaminate synthase-like protein</fullName>
    </submittedName>
</protein>
<evidence type="ECO:0000256" key="4">
    <source>
        <dbReference type="ARBA" id="ARBA00022964"/>
    </source>
</evidence>
<gene>
    <name evidence="8" type="ORF">L227DRAFT_521311</name>
</gene>
<feature type="domain" description="TauD/TfdA-like" evidence="7">
    <location>
        <begin position="21"/>
        <end position="376"/>
    </location>
</feature>
<keyword evidence="5" id="KW-0560">Oxidoreductase</keyword>
<keyword evidence="6" id="KW-0408">Iron</keyword>
<proteinExistence type="inferred from homology"/>
<dbReference type="Proteomes" id="UP000313359">
    <property type="component" value="Unassembled WGS sequence"/>
</dbReference>
<dbReference type="GO" id="GO:0051213">
    <property type="term" value="F:dioxygenase activity"/>
    <property type="evidence" value="ECO:0007669"/>
    <property type="project" value="UniProtKB-KW"/>
</dbReference>